<organism evidence="1 2">
    <name type="scientific">Edhazardia aedis (strain USNM 41457)</name>
    <name type="common">Microsporidian parasite</name>
    <dbReference type="NCBI Taxonomy" id="1003232"/>
    <lineage>
        <taxon>Eukaryota</taxon>
        <taxon>Fungi</taxon>
        <taxon>Fungi incertae sedis</taxon>
        <taxon>Microsporidia</taxon>
        <taxon>Edhazardia</taxon>
    </lineage>
</organism>
<dbReference type="AlphaFoldDB" id="J8ZQ42"/>
<dbReference type="EMBL" id="AFBI03000112">
    <property type="protein sequence ID" value="EJW01813.1"/>
    <property type="molecule type" value="Genomic_DNA"/>
</dbReference>
<evidence type="ECO:0000313" key="1">
    <source>
        <dbReference type="EMBL" id="EJW01813.1"/>
    </source>
</evidence>
<accession>J8ZQ42</accession>
<reference evidence="1 2" key="1">
    <citation type="submission" date="2011-08" db="EMBL/GenBank/DDBJ databases">
        <authorList>
            <person name="Liu Z.J."/>
            <person name="Shi F.L."/>
            <person name="Lu J.Q."/>
            <person name="Li M."/>
            <person name="Wang Z.L."/>
        </authorList>
    </citation>
    <scope>NUCLEOTIDE SEQUENCE [LARGE SCALE GENOMIC DNA]</scope>
    <source>
        <strain evidence="1 2">USNM 41457</strain>
    </source>
</reference>
<gene>
    <name evidence="1" type="ORF">EDEG_03703</name>
</gene>
<reference evidence="2" key="2">
    <citation type="submission" date="2015-07" db="EMBL/GenBank/DDBJ databases">
        <title>Contrasting host-pathogen interactions and genome evolution in two generalist and specialist microsporidian pathogens of mosquitoes.</title>
        <authorList>
            <consortium name="The Broad Institute Genomics Platform"/>
            <consortium name="The Broad Institute Genome Sequencing Center for Infectious Disease"/>
            <person name="Cuomo C.A."/>
            <person name="Sanscrainte N.D."/>
            <person name="Goldberg J.M."/>
            <person name="Heiman D."/>
            <person name="Young S."/>
            <person name="Zeng Q."/>
            <person name="Becnel J.J."/>
            <person name="Birren B.W."/>
        </authorList>
    </citation>
    <scope>NUCLEOTIDE SEQUENCE [LARGE SCALE GENOMIC DNA]</scope>
    <source>
        <strain evidence="2">USNM 41457</strain>
    </source>
</reference>
<sequence length="146" mass="16996">MYLYGGYIFFNFIINGASSTEANIYDNPIYTDKRYLSETYSDSSESSISNVIKPPYSDAWKKNFTDIYSKINPFYYQENQGTLLDQQLAFMKKYNMELSKQPNILIPDAKDASILSPGKAYMTKKRKIFLFTKIEPKNTSEENQKH</sequence>
<dbReference type="InParanoid" id="J8ZQ42"/>
<keyword evidence="2" id="KW-1185">Reference proteome</keyword>
<dbReference type="Proteomes" id="UP000003163">
    <property type="component" value="Unassembled WGS sequence"/>
</dbReference>
<evidence type="ECO:0000313" key="2">
    <source>
        <dbReference type="Proteomes" id="UP000003163"/>
    </source>
</evidence>
<comment type="caution">
    <text evidence="1">The sequence shown here is derived from an EMBL/GenBank/DDBJ whole genome shotgun (WGS) entry which is preliminary data.</text>
</comment>
<name>J8ZQ42_EDHAE</name>
<dbReference type="HOGENOM" id="CLU_1777407_0_0_1"/>
<protein>
    <submittedName>
        <fullName evidence="1">Uncharacterized protein</fullName>
    </submittedName>
</protein>
<dbReference type="VEuPathDB" id="MicrosporidiaDB:EDEG_03703"/>
<proteinExistence type="predicted"/>